<organism evidence="1 2">
    <name type="scientific">Virgibacillus kekensis</name>
    <dbReference type="NCBI Taxonomy" id="202261"/>
    <lineage>
        <taxon>Bacteria</taxon>
        <taxon>Bacillati</taxon>
        <taxon>Bacillota</taxon>
        <taxon>Bacilli</taxon>
        <taxon>Bacillales</taxon>
        <taxon>Bacillaceae</taxon>
        <taxon>Virgibacillus</taxon>
    </lineage>
</organism>
<comment type="caution">
    <text evidence="1">The sequence shown here is derived from an EMBL/GenBank/DDBJ whole genome shotgun (WGS) entry which is preliminary data.</text>
</comment>
<name>A0ABV9DFK3_9BACI</name>
<dbReference type="Proteomes" id="UP001595989">
    <property type="component" value="Unassembled WGS sequence"/>
</dbReference>
<accession>A0ABV9DFK3</accession>
<gene>
    <name evidence="1" type="ORF">ACFO3D_04525</name>
</gene>
<proteinExistence type="predicted"/>
<evidence type="ECO:0000313" key="2">
    <source>
        <dbReference type="Proteomes" id="UP001595989"/>
    </source>
</evidence>
<protein>
    <submittedName>
        <fullName evidence="1">Uncharacterized protein</fullName>
    </submittedName>
</protein>
<dbReference type="EMBL" id="JBHSFU010000004">
    <property type="protein sequence ID" value="MFC4557471.1"/>
    <property type="molecule type" value="Genomic_DNA"/>
</dbReference>
<evidence type="ECO:0000313" key="1">
    <source>
        <dbReference type="EMBL" id="MFC4557471.1"/>
    </source>
</evidence>
<reference evidence="2" key="1">
    <citation type="journal article" date="2019" name="Int. J. Syst. Evol. Microbiol.">
        <title>The Global Catalogue of Microorganisms (GCM) 10K type strain sequencing project: providing services to taxonomists for standard genome sequencing and annotation.</title>
        <authorList>
            <consortium name="The Broad Institute Genomics Platform"/>
            <consortium name="The Broad Institute Genome Sequencing Center for Infectious Disease"/>
            <person name="Wu L."/>
            <person name="Ma J."/>
        </authorList>
    </citation>
    <scope>NUCLEOTIDE SEQUENCE [LARGE SCALE GENOMIC DNA]</scope>
    <source>
        <strain evidence="2">CGMCC 4.7426</strain>
    </source>
</reference>
<dbReference type="RefSeq" id="WP_390293444.1">
    <property type="nucleotide sequence ID" value="NZ_JBHSFU010000004.1"/>
</dbReference>
<keyword evidence="2" id="KW-1185">Reference proteome</keyword>
<sequence>MKTEYTFTTSEGKTSHLILSDSNLNDEADHFIQKCISPELQAAKRKLYRKVVGLITDVIIRKKNRIPKRNLRLSLNPR</sequence>